<evidence type="ECO:0000256" key="1">
    <source>
        <dbReference type="ARBA" id="ARBA00004167"/>
    </source>
</evidence>
<feature type="domain" description="Protein kinase" evidence="19">
    <location>
        <begin position="102"/>
        <end position="387"/>
    </location>
</feature>
<keyword evidence="9 15" id="KW-0547">Nucleotide-binding</keyword>
<evidence type="ECO:0000256" key="18">
    <source>
        <dbReference type="SAM" id="SignalP"/>
    </source>
</evidence>
<evidence type="ECO:0000256" key="13">
    <source>
        <dbReference type="ARBA" id="ARBA00023136"/>
    </source>
</evidence>
<feature type="signal peptide" evidence="18">
    <location>
        <begin position="1"/>
        <end position="16"/>
    </location>
</feature>
<feature type="binding site" evidence="15">
    <location>
        <position position="136"/>
    </location>
    <ligand>
        <name>ATP</name>
        <dbReference type="ChEBI" id="CHEBI:30616"/>
    </ligand>
</feature>
<dbReference type="Pfam" id="PF07714">
    <property type="entry name" value="PK_Tyr_Ser-Thr"/>
    <property type="match status" value="1"/>
</dbReference>
<reference evidence="20" key="2">
    <citation type="submission" date="2020-07" db="EMBL/GenBank/DDBJ databases">
        <authorList>
            <person name="Vera ALvarez R."/>
            <person name="Arias-Moreno D.M."/>
            <person name="Jimenez-Jacinto V."/>
            <person name="Jimenez-Bremont J.F."/>
            <person name="Swaminathan K."/>
            <person name="Moose S.P."/>
            <person name="Guerrero-Gonzalez M.L."/>
            <person name="Marino-Ramirez L."/>
            <person name="Landsman D."/>
            <person name="Rodriguez-Kessler M."/>
            <person name="Delgado-Sanchez P."/>
        </authorList>
    </citation>
    <scope>NUCLEOTIDE SEQUENCE</scope>
    <source>
        <tissue evidence="20">Cladode</tissue>
    </source>
</reference>
<organism evidence="20">
    <name type="scientific">Opuntia streptacantha</name>
    <name type="common">Prickly pear cactus</name>
    <name type="synonym">Opuntia cardona</name>
    <dbReference type="NCBI Taxonomy" id="393608"/>
    <lineage>
        <taxon>Eukaryota</taxon>
        <taxon>Viridiplantae</taxon>
        <taxon>Streptophyta</taxon>
        <taxon>Embryophyta</taxon>
        <taxon>Tracheophyta</taxon>
        <taxon>Spermatophyta</taxon>
        <taxon>Magnoliopsida</taxon>
        <taxon>eudicotyledons</taxon>
        <taxon>Gunneridae</taxon>
        <taxon>Pentapetalae</taxon>
        <taxon>Caryophyllales</taxon>
        <taxon>Cactineae</taxon>
        <taxon>Cactaceae</taxon>
        <taxon>Opuntioideae</taxon>
        <taxon>Opuntia</taxon>
    </lineage>
</organism>
<dbReference type="SUPFAM" id="SSF56112">
    <property type="entry name" value="Protein kinase-like (PK-like)"/>
    <property type="match status" value="1"/>
</dbReference>
<evidence type="ECO:0000256" key="7">
    <source>
        <dbReference type="ARBA" id="ARBA00022679"/>
    </source>
</evidence>
<dbReference type="InterPro" id="IPR017441">
    <property type="entry name" value="Protein_kinase_ATP_BS"/>
</dbReference>
<feature type="chain" id="PRO_5027812271" description="non-specific serine/threonine protein kinase" evidence="18">
    <location>
        <begin position="17"/>
        <end position="441"/>
    </location>
</feature>
<keyword evidence="13" id="KW-0472">Membrane</keyword>
<evidence type="ECO:0000256" key="4">
    <source>
        <dbReference type="ARBA" id="ARBA00022475"/>
    </source>
</evidence>
<dbReference type="PROSITE" id="PS00108">
    <property type="entry name" value="PROTEIN_KINASE_ST"/>
    <property type="match status" value="1"/>
</dbReference>
<evidence type="ECO:0000256" key="16">
    <source>
        <dbReference type="RuleBase" id="RU000304"/>
    </source>
</evidence>
<dbReference type="AlphaFoldDB" id="A0A7C9CYT7"/>
<dbReference type="Gene3D" id="3.30.200.20">
    <property type="entry name" value="Phosphorylase Kinase, domain 1"/>
    <property type="match status" value="1"/>
</dbReference>
<dbReference type="Gene3D" id="1.10.510.10">
    <property type="entry name" value="Transferase(Phosphotransferase) domain 1"/>
    <property type="match status" value="1"/>
</dbReference>
<evidence type="ECO:0000256" key="9">
    <source>
        <dbReference type="ARBA" id="ARBA00022741"/>
    </source>
</evidence>
<accession>A0A7C9CYT7</accession>
<dbReference type="EC" id="2.7.11.1" evidence="3"/>
<keyword evidence="4" id="KW-1003">Cell membrane</keyword>
<dbReference type="InterPro" id="IPR011009">
    <property type="entry name" value="Kinase-like_dom_sf"/>
</dbReference>
<keyword evidence="11 15" id="KW-0067">ATP-binding</keyword>
<evidence type="ECO:0000313" key="20">
    <source>
        <dbReference type="EMBL" id="MBA4629306.1"/>
    </source>
</evidence>
<evidence type="ECO:0000256" key="6">
    <source>
        <dbReference type="ARBA" id="ARBA00022553"/>
    </source>
</evidence>
<keyword evidence="10" id="KW-0418">Kinase</keyword>
<evidence type="ECO:0000256" key="10">
    <source>
        <dbReference type="ARBA" id="ARBA00022777"/>
    </source>
</evidence>
<evidence type="ECO:0000256" key="17">
    <source>
        <dbReference type="SAM" id="MobiDB-lite"/>
    </source>
</evidence>
<comment type="similarity">
    <text evidence="16">Belongs to the protein kinase superfamily.</text>
</comment>
<evidence type="ECO:0000256" key="5">
    <source>
        <dbReference type="ARBA" id="ARBA00022527"/>
    </source>
</evidence>
<keyword evidence="6" id="KW-0597">Phosphoprotein</keyword>
<dbReference type="CDD" id="cd14066">
    <property type="entry name" value="STKc_IRAK"/>
    <property type="match status" value="1"/>
</dbReference>
<name>A0A7C9CYT7_OPUST</name>
<feature type="region of interest" description="Disordered" evidence="17">
    <location>
        <begin position="31"/>
        <end position="68"/>
    </location>
</feature>
<dbReference type="GO" id="GO:0005524">
    <property type="term" value="F:ATP binding"/>
    <property type="evidence" value="ECO:0007669"/>
    <property type="project" value="UniProtKB-UniRule"/>
</dbReference>
<dbReference type="InterPro" id="IPR001245">
    <property type="entry name" value="Ser-Thr/Tyr_kinase_cat_dom"/>
</dbReference>
<evidence type="ECO:0000256" key="14">
    <source>
        <dbReference type="ARBA" id="ARBA00023170"/>
    </source>
</evidence>
<feature type="compositionally biased region" description="Low complexity" evidence="17">
    <location>
        <begin position="38"/>
        <end position="47"/>
    </location>
</feature>
<keyword evidence="12" id="KW-1133">Transmembrane helix</keyword>
<proteinExistence type="inferred from homology"/>
<dbReference type="PROSITE" id="PS50011">
    <property type="entry name" value="PROTEIN_KINASE_DOM"/>
    <property type="match status" value="1"/>
</dbReference>
<evidence type="ECO:0000256" key="12">
    <source>
        <dbReference type="ARBA" id="ARBA00022989"/>
    </source>
</evidence>
<dbReference type="FunFam" id="3.30.200.20:FF:000228">
    <property type="entry name" value="Serine/threonine-protein kinase BIK1"/>
    <property type="match status" value="1"/>
</dbReference>
<dbReference type="GO" id="GO:0016020">
    <property type="term" value="C:membrane"/>
    <property type="evidence" value="ECO:0007669"/>
    <property type="project" value="UniProtKB-SubCell"/>
</dbReference>
<evidence type="ECO:0000259" key="19">
    <source>
        <dbReference type="PROSITE" id="PS50011"/>
    </source>
</evidence>
<reference evidence="20" key="1">
    <citation type="journal article" date="2013" name="J. Plant Res.">
        <title>Effect of fungi and light on seed germination of three Opuntia species from semiarid lands of central Mexico.</title>
        <authorList>
            <person name="Delgado-Sanchez P."/>
            <person name="Jimenez-Bremont J.F."/>
            <person name="Guerrero-Gonzalez Mde L."/>
            <person name="Flores J."/>
        </authorList>
    </citation>
    <scope>NUCLEOTIDE SEQUENCE</scope>
    <source>
        <tissue evidence="20">Cladode</tissue>
    </source>
</reference>
<evidence type="ECO:0000256" key="8">
    <source>
        <dbReference type="ARBA" id="ARBA00022692"/>
    </source>
</evidence>
<keyword evidence="18" id="KW-0732">Signal</keyword>
<evidence type="ECO:0000256" key="2">
    <source>
        <dbReference type="ARBA" id="ARBA00004236"/>
    </source>
</evidence>
<dbReference type="EMBL" id="GISG01069242">
    <property type="protein sequence ID" value="MBA4629306.1"/>
    <property type="molecule type" value="Transcribed_RNA"/>
</dbReference>
<comment type="subcellular location">
    <subcellularLocation>
        <location evidence="2">Cell membrane</location>
    </subcellularLocation>
    <subcellularLocation>
        <location evidence="1">Membrane</location>
        <topology evidence="1">Single-pass membrane protein</topology>
    </subcellularLocation>
</comment>
<dbReference type="PANTHER" id="PTHR45621">
    <property type="entry name" value="OS01G0588500 PROTEIN-RELATED"/>
    <property type="match status" value="1"/>
</dbReference>
<dbReference type="FunFam" id="1.10.510.10:FF:000146">
    <property type="entry name" value="LRR receptor-like serine/threonine-protein kinase IOS1"/>
    <property type="match status" value="1"/>
</dbReference>
<dbReference type="GO" id="GO:0004674">
    <property type="term" value="F:protein serine/threonine kinase activity"/>
    <property type="evidence" value="ECO:0007669"/>
    <property type="project" value="UniProtKB-KW"/>
</dbReference>
<dbReference type="InterPro" id="IPR000719">
    <property type="entry name" value="Prot_kinase_dom"/>
</dbReference>
<dbReference type="PROSITE" id="PS00107">
    <property type="entry name" value="PROTEIN_KINASE_ATP"/>
    <property type="match status" value="1"/>
</dbReference>
<dbReference type="InterPro" id="IPR050823">
    <property type="entry name" value="Plant_Ser_Thr_Prot_Kinase"/>
</dbReference>
<protein>
    <recommendedName>
        <fullName evidence="3">non-specific serine/threonine protein kinase</fullName>
        <ecNumber evidence="3">2.7.11.1</ecNumber>
    </recommendedName>
</protein>
<dbReference type="InterPro" id="IPR008271">
    <property type="entry name" value="Ser/Thr_kinase_AS"/>
</dbReference>
<sequence>MVLLSAVTVWPSSCLGAMGCFPFSDGTKNDEPKHMKSASDLSSSSALGDNEVNRSGSDLNSREISDTSAESMRKSSFYSMSQRSSNLRVFSFQELKAASKGFSRSVRLGEGGFGCVYKGVIRGLEDPSTKIDVAIKQLGKRGLQGHKEWVTEVNLLGVVEHPHLVKLLGYCADDDERGIQRLLVYEYMPNGSVEDHLSSRSRTMLPWPMRLRIARDAARGLTYLHEEMDFQIIYRDFKSSNILLDEQWNAKLSDFGLARLGPPEGLTHVSTAVVGTMGYAAPEYIRTGRLTCKNDVWSYGMFLYELITGRPPIDKHRPKSEQRLIDWVKPYLSDMKKFGQIVDRRLGSDYPLKSVHKLSVIANRCLVRQPKSRPKMSEVLEMVESIIGVSTNLGILPVPIRGMDTLETSENHGKKSTKGSKSTENVWLARLRRLNNILKGR</sequence>
<evidence type="ECO:0000256" key="15">
    <source>
        <dbReference type="PROSITE-ProRule" id="PRU10141"/>
    </source>
</evidence>
<keyword evidence="7" id="KW-0808">Transferase</keyword>
<evidence type="ECO:0000256" key="11">
    <source>
        <dbReference type="ARBA" id="ARBA00022840"/>
    </source>
</evidence>
<keyword evidence="14" id="KW-0675">Receptor</keyword>
<keyword evidence="5 16" id="KW-0723">Serine/threonine-protein kinase</keyword>
<evidence type="ECO:0000256" key="3">
    <source>
        <dbReference type="ARBA" id="ARBA00012513"/>
    </source>
</evidence>
<keyword evidence="8" id="KW-0812">Transmembrane</keyword>